<name>A0A1M5TSC9_9BRAD</name>
<feature type="region of interest" description="Disordered" evidence="1">
    <location>
        <begin position="1"/>
        <end position="29"/>
    </location>
</feature>
<evidence type="ECO:0000256" key="2">
    <source>
        <dbReference type="SAM" id="Phobius"/>
    </source>
</evidence>
<evidence type="ECO:0000313" key="4">
    <source>
        <dbReference type="Proteomes" id="UP000189796"/>
    </source>
</evidence>
<dbReference type="AlphaFoldDB" id="A0A1M5TSC9"/>
<keyword evidence="2" id="KW-0472">Membrane</keyword>
<feature type="compositionally biased region" description="Low complexity" evidence="1">
    <location>
        <begin position="144"/>
        <end position="160"/>
    </location>
</feature>
<accession>A0A1M5TSC9</accession>
<feature type="compositionally biased region" description="Low complexity" evidence="1">
    <location>
        <begin position="109"/>
        <end position="125"/>
    </location>
</feature>
<proteinExistence type="predicted"/>
<dbReference type="EMBL" id="LT670817">
    <property type="protein sequence ID" value="SHH53568.1"/>
    <property type="molecule type" value="Genomic_DNA"/>
</dbReference>
<dbReference type="OrthoDB" id="8141352at2"/>
<keyword evidence="2" id="KW-1133">Transmembrane helix</keyword>
<sequence>MAYERNPNDPYRGNPADDPYRVNPADADNEYRRAARLDNELQPDPELAEGPASGGRIALFAVAIAVVLGAVFYGLNNSSINQAGTSSTAQNTTQSSPPATPGGVRDVTPRANTAPGTTTGAAPAKPQTPPSSAPTGQDMNRSGNPPADNAAPATNPAPNK</sequence>
<reference evidence="3 4" key="1">
    <citation type="submission" date="2016-11" db="EMBL/GenBank/DDBJ databases">
        <authorList>
            <person name="Jaros S."/>
            <person name="Januszkiewicz K."/>
            <person name="Wedrychowicz H."/>
        </authorList>
    </citation>
    <scope>NUCLEOTIDE SEQUENCE [LARGE SCALE GENOMIC DNA]</scope>
    <source>
        <strain evidence="3 4">GAS138</strain>
    </source>
</reference>
<feature type="compositionally biased region" description="Polar residues" evidence="1">
    <location>
        <begin position="133"/>
        <end position="143"/>
    </location>
</feature>
<feature type="compositionally biased region" description="Low complexity" evidence="1">
    <location>
        <begin position="82"/>
        <end position="96"/>
    </location>
</feature>
<gene>
    <name evidence="3" type="ORF">SAMN05443248_5136</name>
</gene>
<dbReference type="RefSeq" id="WP_079603816.1">
    <property type="nucleotide sequence ID" value="NZ_LT670817.1"/>
</dbReference>
<keyword evidence="2" id="KW-0812">Transmembrane</keyword>
<feature type="region of interest" description="Disordered" evidence="1">
    <location>
        <begin position="77"/>
        <end position="160"/>
    </location>
</feature>
<dbReference type="Proteomes" id="UP000189796">
    <property type="component" value="Chromosome I"/>
</dbReference>
<feature type="transmembrane region" description="Helical" evidence="2">
    <location>
        <begin position="57"/>
        <end position="75"/>
    </location>
</feature>
<organism evidence="3 4">
    <name type="scientific">Bradyrhizobium erythrophlei</name>
    <dbReference type="NCBI Taxonomy" id="1437360"/>
    <lineage>
        <taxon>Bacteria</taxon>
        <taxon>Pseudomonadati</taxon>
        <taxon>Pseudomonadota</taxon>
        <taxon>Alphaproteobacteria</taxon>
        <taxon>Hyphomicrobiales</taxon>
        <taxon>Nitrobacteraceae</taxon>
        <taxon>Bradyrhizobium</taxon>
    </lineage>
</organism>
<protein>
    <submittedName>
        <fullName evidence="3">Uncharacterized protein</fullName>
    </submittedName>
</protein>
<evidence type="ECO:0000256" key="1">
    <source>
        <dbReference type="SAM" id="MobiDB-lite"/>
    </source>
</evidence>
<evidence type="ECO:0000313" key="3">
    <source>
        <dbReference type="EMBL" id="SHH53568.1"/>
    </source>
</evidence>